<dbReference type="InterPro" id="IPR024072">
    <property type="entry name" value="DHFR-like_dom_sf"/>
</dbReference>
<protein>
    <recommendedName>
        <fullName evidence="4">Bacterial bifunctional deaminase-reductase C-terminal domain-containing protein</fullName>
    </recommendedName>
</protein>
<comment type="pathway">
    <text evidence="1">Cofactor biosynthesis; riboflavin biosynthesis.</text>
</comment>
<dbReference type="Pfam" id="PF01872">
    <property type="entry name" value="RibD_C"/>
    <property type="match status" value="1"/>
</dbReference>
<evidence type="ECO:0000259" key="4">
    <source>
        <dbReference type="Pfam" id="PF01872"/>
    </source>
</evidence>
<evidence type="ECO:0000256" key="3">
    <source>
        <dbReference type="ARBA" id="ARBA00023002"/>
    </source>
</evidence>
<dbReference type="PANTHER" id="PTHR38011:SF7">
    <property type="entry name" value="2,5-DIAMINO-6-RIBOSYLAMINO-4(3H)-PYRIMIDINONE 5'-PHOSPHATE REDUCTASE"/>
    <property type="match status" value="1"/>
</dbReference>
<proteinExistence type="predicted"/>
<evidence type="ECO:0000256" key="1">
    <source>
        <dbReference type="ARBA" id="ARBA00005104"/>
    </source>
</evidence>
<dbReference type="AlphaFoldDB" id="A0A0S7YA24"/>
<accession>A0A0S7YA24</accession>
<dbReference type="InterPro" id="IPR050765">
    <property type="entry name" value="Riboflavin_Biosynth_HTPR"/>
</dbReference>
<dbReference type="Proteomes" id="UP000051012">
    <property type="component" value="Unassembled WGS sequence"/>
</dbReference>
<feature type="non-terminal residue" evidence="5">
    <location>
        <position position="1"/>
    </location>
</feature>
<dbReference type="GO" id="GO:0008703">
    <property type="term" value="F:5-amino-6-(5-phosphoribosylamino)uracil reductase activity"/>
    <property type="evidence" value="ECO:0007669"/>
    <property type="project" value="InterPro"/>
</dbReference>
<reference evidence="5 6" key="1">
    <citation type="journal article" date="2015" name="Microbiome">
        <title>Genomic resolution of linkages in carbon, nitrogen, and sulfur cycling among widespread estuary sediment bacteria.</title>
        <authorList>
            <person name="Baker B.J."/>
            <person name="Lazar C.S."/>
            <person name="Teske A.P."/>
            <person name="Dick G.J."/>
        </authorList>
    </citation>
    <scope>NUCLEOTIDE SEQUENCE [LARGE SCALE GENOMIC DNA]</scope>
    <source>
        <strain evidence="5">DG_78</strain>
    </source>
</reference>
<gene>
    <name evidence="5" type="ORF">AMJ52_09275</name>
</gene>
<keyword evidence="3" id="KW-0560">Oxidoreductase</keyword>
<dbReference type="PANTHER" id="PTHR38011">
    <property type="entry name" value="DIHYDROFOLATE REDUCTASE FAMILY PROTEIN (AFU_ORTHOLOGUE AFUA_8G06820)"/>
    <property type="match status" value="1"/>
</dbReference>
<evidence type="ECO:0000313" key="6">
    <source>
        <dbReference type="Proteomes" id="UP000051012"/>
    </source>
</evidence>
<dbReference type="EMBL" id="LJNI01000149">
    <property type="protein sequence ID" value="KPJ70956.1"/>
    <property type="molecule type" value="Genomic_DNA"/>
</dbReference>
<dbReference type="SUPFAM" id="SSF53597">
    <property type="entry name" value="Dihydrofolate reductase-like"/>
    <property type="match status" value="1"/>
</dbReference>
<dbReference type="Gene3D" id="3.40.430.10">
    <property type="entry name" value="Dihydrofolate Reductase, subunit A"/>
    <property type="match status" value="1"/>
</dbReference>
<evidence type="ECO:0000256" key="2">
    <source>
        <dbReference type="ARBA" id="ARBA00022857"/>
    </source>
</evidence>
<organism evidence="5 6">
    <name type="scientific">candidate division TA06 bacterium DG_78</name>
    <dbReference type="NCBI Taxonomy" id="1703772"/>
    <lineage>
        <taxon>Bacteria</taxon>
        <taxon>Bacteria division TA06</taxon>
    </lineage>
</organism>
<feature type="domain" description="Bacterial bifunctional deaminase-reductase C-terminal" evidence="4">
    <location>
        <begin position="5"/>
        <end position="81"/>
    </location>
</feature>
<evidence type="ECO:0000313" key="5">
    <source>
        <dbReference type="EMBL" id="KPJ70956.1"/>
    </source>
</evidence>
<comment type="caution">
    <text evidence="5">The sequence shown here is derived from an EMBL/GenBank/DDBJ whole genome shotgun (WGS) entry which is preliminary data.</text>
</comment>
<sequence>TDRANHDRKRELEAKGVHILRVRCDEHNQIDLPYVLRELHYLGIQTLLVEGGARIITSLFSQRLVDQFVITTTPIIVGGLHAIEHLLVSETHKKISKGPYCWYATTGE</sequence>
<dbReference type="InterPro" id="IPR002734">
    <property type="entry name" value="RibDG_C"/>
</dbReference>
<dbReference type="GO" id="GO:0009231">
    <property type="term" value="P:riboflavin biosynthetic process"/>
    <property type="evidence" value="ECO:0007669"/>
    <property type="project" value="InterPro"/>
</dbReference>
<keyword evidence="2" id="KW-0521">NADP</keyword>
<name>A0A0S7YA24_UNCT6</name>